<dbReference type="AlphaFoldDB" id="A0A5E4B9K2"/>
<dbReference type="PANTHER" id="PTHR37336:SF1">
    <property type="entry name" value="SIMILAR TO 9930012K11RIK PROTEIN"/>
    <property type="match status" value="1"/>
</dbReference>
<sequence>MLGRRRVFAVEPLGRDGAGKDLACSCVVPGVTSTYRRIPDAAHGCPSDTRKEEVELRNLRRQVPLLKLASRDSGVEMVVGDSPLATLSELSQDSLNLEPMGSPEHLVLDATEPPAQLGRLLANHKVEQVLERSRQLPSVSGEHGSLSKPQCGVSLFGAGEQETTEAETKLEAGLEAEVVQGLDPGSWACLPGQGLRYLEHLCLVLEQMARLQQLYLQLQTQRPLGSLEEEESALVPLPSPSPTPVNGVQGPGELLSRTKETGADAALSQKVGVLSINPPRLTEAPVEPTHSFLLSQEHKDLSHWDKVKVLLNRIRWRSSQHPEPPAPPDGSGPRIETRDLSERPQYHPHRKTFMPSLMVKKRRGKNLSV</sequence>
<evidence type="ECO:0000256" key="1">
    <source>
        <dbReference type="SAM" id="MobiDB-lite"/>
    </source>
</evidence>
<name>A0A5E4B9K2_MARMO</name>
<feature type="compositionally biased region" description="Basic residues" evidence="1">
    <location>
        <begin position="359"/>
        <end position="369"/>
    </location>
</feature>
<keyword evidence="4" id="KW-1185">Reference proteome</keyword>
<comment type="caution">
    <text evidence="3">The sequence shown here is derived from an EMBL/GenBank/DDBJ whole genome shotgun (WGS) entry which is preliminary data.</text>
</comment>
<feature type="domain" description="DUF4657" evidence="2">
    <location>
        <begin position="77"/>
        <end position="369"/>
    </location>
</feature>
<dbReference type="EMBL" id="CABDUW010000341">
    <property type="protein sequence ID" value="VTJ66407.1"/>
    <property type="molecule type" value="Genomic_DNA"/>
</dbReference>
<organism evidence="3 4">
    <name type="scientific">Marmota monax</name>
    <name type="common">Woodchuck</name>
    <dbReference type="NCBI Taxonomy" id="9995"/>
    <lineage>
        <taxon>Eukaryota</taxon>
        <taxon>Metazoa</taxon>
        <taxon>Chordata</taxon>
        <taxon>Craniata</taxon>
        <taxon>Vertebrata</taxon>
        <taxon>Euteleostomi</taxon>
        <taxon>Mammalia</taxon>
        <taxon>Eutheria</taxon>
        <taxon>Euarchontoglires</taxon>
        <taxon>Glires</taxon>
        <taxon>Rodentia</taxon>
        <taxon>Sciuromorpha</taxon>
        <taxon>Sciuridae</taxon>
        <taxon>Xerinae</taxon>
        <taxon>Marmotini</taxon>
        <taxon>Marmota</taxon>
    </lineage>
</organism>
<evidence type="ECO:0000313" key="3">
    <source>
        <dbReference type="EMBL" id="VTJ66407.1"/>
    </source>
</evidence>
<dbReference type="InterPro" id="IPR027958">
    <property type="entry name" value="DUF4657"/>
</dbReference>
<accession>A0A5E4B9K2</accession>
<evidence type="ECO:0000259" key="2">
    <source>
        <dbReference type="Pfam" id="PF15552"/>
    </source>
</evidence>
<dbReference type="Proteomes" id="UP000335636">
    <property type="component" value="Unassembled WGS sequence"/>
</dbReference>
<gene>
    <name evidence="3" type="ORF">MONAX_5E030521</name>
</gene>
<feature type="compositionally biased region" description="Basic and acidic residues" evidence="1">
    <location>
        <begin position="335"/>
        <end position="345"/>
    </location>
</feature>
<dbReference type="PANTHER" id="PTHR37336">
    <property type="entry name" value="SIMILAR TO 9930012K11RIK PROTEIN"/>
    <property type="match status" value="1"/>
</dbReference>
<evidence type="ECO:0000313" key="4">
    <source>
        <dbReference type="Proteomes" id="UP000335636"/>
    </source>
</evidence>
<dbReference type="Pfam" id="PF15552">
    <property type="entry name" value="DUF4657"/>
    <property type="match status" value="1"/>
</dbReference>
<reference evidence="3" key="1">
    <citation type="submission" date="2019-04" db="EMBL/GenBank/DDBJ databases">
        <authorList>
            <person name="Alioto T."/>
            <person name="Alioto T."/>
        </authorList>
    </citation>
    <scope>NUCLEOTIDE SEQUENCE [LARGE SCALE GENOMIC DNA]</scope>
</reference>
<feature type="region of interest" description="Disordered" evidence="1">
    <location>
        <begin position="318"/>
        <end position="369"/>
    </location>
</feature>
<feature type="region of interest" description="Disordered" evidence="1">
    <location>
        <begin position="227"/>
        <end position="255"/>
    </location>
</feature>
<proteinExistence type="predicted"/>
<protein>
    <recommendedName>
        <fullName evidence="2">DUF4657 domain-containing protein</fullName>
    </recommendedName>
</protein>